<protein>
    <recommendedName>
        <fullName evidence="3">Nephrocystin 3-like N-terminal domain-containing protein</fullName>
    </recommendedName>
</protein>
<comment type="caution">
    <text evidence="4">The sequence shown here is derived from an EMBL/GenBank/DDBJ whole genome shotgun (WGS) entry which is preliminary data.</text>
</comment>
<dbReference type="PROSITE" id="PS50297">
    <property type="entry name" value="ANK_REP_REGION"/>
    <property type="match status" value="1"/>
</dbReference>
<sequence length="337" mass="37535">MRHVERDTQIPVSGFFKEFRVWLEGPAHQTPRVLNIIGKSSAGKTSLISSASAIRAAHSMGRDHLQIAATYFSCSFNEAASQDPAHRVGSFISQVSTVCPNMLEGLEVGFWRIEGPTLQDLEQRLTSQTARSPLKILVLIDAVNECKKIEPMIDTLLRLAESASDIRVLFTRTEEDPLITTLIDLEPQKATALEMSALSADIDLFIEAKIREKKDLQRLPPEMREEIDVTLNMRADGMDMDLDTLGGRNASTALQVTCYRGHYEVAKDLLDAGANPYHRDRYGRSSLFYTLCHGNKDIAELLRQYLRSRTDPKGEAASIHVEEAFAAARMFMAGAAH</sequence>
<evidence type="ECO:0000256" key="2">
    <source>
        <dbReference type="PROSITE-ProRule" id="PRU00023"/>
    </source>
</evidence>
<evidence type="ECO:0000256" key="1">
    <source>
        <dbReference type="ARBA" id="ARBA00022737"/>
    </source>
</evidence>
<keyword evidence="1" id="KW-0677">Repeat</keyword>
<dbReference type="Gene3D" id="1.25.40.20">
    <property type="entry name" value="Ankyrin repeat-containing domain"/>
    <property type="match status" value="1"/>
</dbReference>
<evidence type="ECO:0000313" key="4">
    <source>
        <dbReference type="EMBL" id="KAF6231664.1"/>
    </source>
</evidence>
<feature type="repeat" description="ANK" evidence="2">
    <location>
        <begin position="249"/>
        <end position="281"/>
    </location>
</feature>
<dbReference type="Pfam" id="PF24883">
    <property type="entry name" value="NPHP3_N"/>
    <property type="match status" value="1"/>
</dbReference>
<gene>
    <name evidence="4" type="ORF">HO173_010196</name>
</gene>
<dbReference type="Pfam" id="PF12796">
    <property type="entry name" value="Ank_2"/>
    <property type="match status" value="1"/>
</dbReference>
<dbReference type="InterPro" id="IPR002110">
    <property type="entry name" value="Ankyrin_rpt"/>
</dbReference>
<reference evidence="4 5" key="1">
    <citation type="journal article" date="2020" name="Genomics">
        <title>Complete, high-quality genomes from long-read metagenomic sequencing of two wolf lichen thalli reveals enigmatic genome architecture.</title>
        <authorList>
            <person name="McKenzie S.K."/>
            <person name="Walston R.F."/>
            <person name="Allen J.L."/>
        </authorList>
    </citation>
    <scope>NUCLEOTIDE SEQUENCE [LARGE SCALE GENOMIC DNA]</scope>
    <source>
        <strain evidence="4">WasteWater2</strain>
    </source>
</reference>
<proteinExistence type="predicted"/>
<dbReference type="GeneID" id="59291843"/>
<dbReference type="InterPro" id="IPR056884">
    <property type="entry name" value="NPHP3-like_N"/>
</dbReference>
<evidence type="ECO:0000313" key="5">
    <source>
        <dbReference type="Proteomes" id="UP000578531"/>
    </source>
</evidence>
<dbReference type="PANTHER" id="PTHR10039">
    <property type="entry name" value="AMELOGENIN"/>
    <property type="match status" value="1"/>
</dbReference>
<organism evidence="4 5">
    <name type="scientific">Letharia columbiana</name>
    <dbReference type="NCBI Taxonomy" id="112416"/>
    <lineage>
        <taxon>Eukaryota</taxon>
        <taxon>Fungi</taxon>
        <taxon>Dikarya</taxon>
        <taxon>Ascomycota</taxon>
        <taxon>Pezizomycotina</taxon>
        <taxon>Lecanoromycetes</taxon>
        <taxon>OSLEUM clade</taxon>
        <taxon>Lecanoromycetidae</taxon>
        <taxon>Lecanorales</taxon>
        <taxon>Lecanorineae</taxon>
        <taxon>Parmeliaceae</taxon>
        <taxon>Letharia</taxon>
    </lineage>
</organism>
<dbReference type="RefSeq" id="XP_037161096.1">
    <property type="nucleotide sequence ID" value="XM_037312082.1"/>
</dbReference>
<dbReference type="EMBL" id="JACCJC010000055">
    <property type="protein sequence ID" value="KAF6231664.1"/>
    <property type="molecule type" value="Genomic_DNA"/>
</dbReference>
<feature type="domain" description="Nephrocystin 3-like N-terminal" evidence="3">
    <location>
        <begin position="17"/>
        <end position="171"/>
    </location>
</feature>
<dbReference type="SMART" id="SM00248">
    <property type="entry name" value="ANK"/>
    <property type="match status" value="2"/>
</dbReference>
<dbReference type="PANTHER" id="PTHR10039:SF16">
    <property type="entry name" value="GPI INOSITOL-DEACYLASE"/>
    <property type="match status" value="1"/>
</dbReference>
<evidence type="ECO:0000259" key="3">
    <source>
        <dbReference type="Pfam" id="PF24883"/>
    </source>
</evidence>
<keyword evidence="5" id="KW-1185">Reference proteome</keyword>
<name>A0A8H6FNA9_9LECA</name>
<dbReference type="Proteomes" id="UP000578531">
    <property type="component" value="Unassembled WGS sequence"/>
</dbReference>
<dbReference type="AlphaFoldDB" id="A0A8H6FNA9"/>
<dbReference type="OrthoDB" id="1577640at2759"/>
<keyword evidence="2" id="KW-0040">ANK repeat</keyword>
<dbReference type="Gene3D" id="3.40.50.300">
    <property type="entry name" value="P-loop containing nucleotide triphosphate hydrolases"/>
    <property type="match status" value="1"/>
</dbReference>
<dbReference type="InterPro" id="IPR036770">
    <property type="entry name" value="Ankyrin_rpt-contain_sf"/>
</dbReference>
<dbReference type="PROSITE" id="PS50088">
    <property type="entry name" value="ANK_REPEAT"/>
    <property type="match status" value="1"/>
</dbReference>
<dbReference type="InterPro" id="IPR027417">
    <property type="entry name" value="P-loop_NTPase"/>
</dbReference>
<accession>A0A8H6FNA9</accession>
<dbReference type="SUPFAM" id="SSF48403">
    <property type="entry name" value="Ankyrin repeat"/>
    <property type="match status" value="1"/>
</dbReference>